<dbReference type="Proteomes" id="UP000011922">
    <property type="component" value="Unassembled WGS sequence"/>
</dbReference>
<organism evidence="1 2">
    <name type="scientific">Desulfocurvibacter africanus PCS</name>
    <dbReference type="NCBI Taxonomy" id="1262666"/>
    <lineage>
        <taxon>Bacteria</taxon>
        <taxon>Pseudomonadati</taxon>
        <taxon>Thermodesulfobacteriota</taxon>
        <taxon>Desulfovibrionia</taxon>
        <taxon>Desulfovibrionales</taxon>
        <taxon>Desulfovibrionaceae</taxon>
        <taxon>Desulfocurvibacter</taxon>
    </lineage>
</organism>
<dbReference type="RefSeq" id="WP_005984517.1">
    <property type="nucleotide sequence ID" value="NZ_AOSV01000006.1"/>
</dbReference>
<sequence>MLAVATKAAGWEWHVQGKHPALADFITLGRQCPVSRGLAIWIARSFSRLGSGAAPAEVAAGNRGNGCWQFWIAGASPDALICGCLAASTDSFGRPYPLLLLGRGSLPGWRECWSELPPALCSTWAAMATIAHSGFGSIRELKQAVAAVPAPVAPREPDEARAVSQDGRLRFRERQASDAKAIEGEIAGCLPKDEARQSALWLARHADRHAAPTAVFLGRCGQSTLLWLYARPLGPEDFLSMWSRQAMRGSHGTP</sequence>
<evidence type="ECO:0008006" key="3">
    <source>
        <dbReference type="Google" id="ProtNLM"/>
    </source>
</evidence>
<dbReference type="Pfam" id="PF09867">
    <property type="entry name" value="TagF_N"/>
    <property type="match status" value="1"/>
</dbReference>
<dbReference type="InterPro" id="IPR038225">
    <property type="entry name" value="TagF_sf"/>
</dbReference>
<comment type="caution">
    <text evidence="1">The sequence shown here is derived from an EMBL/GenBank/DDBJ whole genome shotgun (WGS) entry which is preliminary data.</text>
</comment>
<evidence type="ECO:0000313" key="1">
    <source>
        <dbReference type="EMBL" id="EMG38275.1"/>
    </source>
</evidence>
<dbReference type="InterPro" id="IPR017748">
    <property type="entry name" value="TagF"/>
</dbReference>
<protein>
    <recommendedName>
        <fullName evidence="3">Type VI secretion-associated protein, BMA_A0400 family</fullName>
    </recommendedName>
</protein>
<dbReference type="PATRIC" id="fig|1262666.3.peg.960"/>
<proteinExistence type="predicted"/>
<dbReference type="EMBL" id="AOSV01000006">
    <property type="protein sequence ID" value="EMG38275.1"/>
    <property type="molecule type" value="Genomic_DNA"/>
</dbReference>
<gene>
    <name evidence="1" type="ORF">PCS_00948</name>
</gene>
<evidence type="ECO:0000313" key="2">
    <source>
        <dbReference type="Proteomes" id="UP000011922"/>
    </source>
</evidence>
<accession>M5PWA9</accession>
<dbReference type="AlphaFoldDB" id="M5PWA9"/>
<dbReference type="Gene3D" id="3.40.1730.10">
    <property type="entry name" value="pa0076 domain"/>
    <property type="match status" value="1"/>
</dbReference>
<reference evidence="1 2" key="1">
    <citation type="journal article" date="2013" name="Genome Announc.">
        <title>Draft Genome Sequence for Desulfovibrio africanus Strain PCS.</title>
        <authorList>
            <person name="Brown S.D."/>
            <person name="Utturkar S.M."/>
            <person name="Arkin A.P."/>
            <person name="Deutschbauer A.M."/>
            <person name="Elias D.A."/>
            <person name="Hazen T.C."/>
            <person name="Chakraborty R."/>
        </authorList>
    </citation>
    <scope>NUCLEOTIDE SEQUENCE [LARGE SCALE GENOMIC DNA]</scope>
    <source>
        <strain evidence="1 2">PCS</strain>
    </source>
</reference>
<name>M5PWA9_DESAF</name>